<dbReference type="PATRIC" id="fig|675816.5.peg.221"/>
<dbReference type="PANTHER" id="PTHR30535">
    <property type="entry name" value="VITAMIN B12-BINDING PROTEIN"/>
    <property type="match status" value="1"/>
</dbReference>
<sequence length="281" mass="29637">MNKKTLLTTFVGLSLSLLATSSSANERIISAGSAVTELIFALEQQDKLVAVDVTSELPADKPLPKVGYHRRLSAEGLLALGANRLIGSDEMGPQTTLDQLCSAGVKVNIVNTKSTPQGLLQRIDEIAELTDSQNKASELIAQVTAQIASLESNKAQQNTAKKVLFLLIHEGRPANVAGSDTTPNAIIELAGGINPAADKLSSYKPLSNEAIVEMQPDVILVSGRSYKTLGGADEILKKLPLLAATPAGKNKQFIQINGHALVGGLGLKSLSEAERLSELLK</sequence>
<gene>
    <name evidence="4" type="ORF">VIA_001475</name>
    <name evidence="5" type="ORF">VIOR3934_19975</name>
</gene>
<dbReference type="eggNOG" id="COG4558">
    <property type="taxonomic scope" value="Bacteria"/>
</dbReference>
<feature type="domain" description="Fe/B12 periplasmic-binding" evidence="3">
    <location>
        <begin position="27"/>
        <end position="281"/>
    </location>
</feature>
<keyword evidence="7" id="KW-1185">Reference proteome</keyword>
<dbReference type="Pfam" id="PF01497">
    <property type="entry name" value="Peripla_BP_2"/>
    <property type="match status" value="1"/>
</dbReference>
<dbReference type="PROSITE" id="PS50983">
    <property type="entry name" value="FE_B12_PBP"/>
    <property type="match status" value="1"/>
</dbReference>
<evidence type="ECO:0000313" key="4">
    <source>
        <dbReference type="EMBL" id="EEX94317.1"/>
    </source>
</evidence>
<evidence type="ECO:0000256" key="2">
    <source>
        <dbReference type="SAM" id="SignalP"/>
    </source>
</evidence>
<dbReference type="AlphaFoldDB" id="C9QFX2"/>
<name>C9QFX2_VIBOR</name>
<proteinExistence type="predicted"/>
<dbReference type="Proteomes" id="UP000003515">
    <property type="component" value="Unassembled WGS sequence"/>
</dbReference>
<dbReference type="InterPro" id="IPR050902">
    <property type="entry name" value="ABC_Transporter_SBP"/>
</dbReference>
<protein>
    <submittedName>
        <fullName evidence="5">ABC-type hemin transport system periplasmic component</fullName>
    </submittedName>
    <submittedName>
        <fullName evidence="4">Periplasmic hemin-binding protein</fullName>
    </submittedName>
</protein>
<dbReference type="PANTHER" id="PTHR30535:SF4">
    <property type="entry name" value="HEMIN-BINDING PERIPLASMIC PROTEIN HMUT"/>
    <property type="match status" value="1"/>
</dbReference>
<accession>C9QFX2</accession>
<evidence type="ECO:0000313" key="5">
    <source>
        <dbReference type="EMBL" id="EGU54140.1"/>
    </source>
</evidence>
<feature type="signal peptide" evidence="2">
    <location>
        <begin position="1"/>
        <end position="24"/>
    </location>
</feature>
<organism evidence="5 6">
    <name type="scientific">Vibrio orientalis CIP 102891 = ATCC 33934</name>
    <dbReference type="NCBI Taxonomy" id="675816"/>
    <lineage>
        <taxon>Bacteria</taxon>
        <taxon>Pseudomonadati</taxon>
        <taxon>Pseudomonadota</taxon>
        <taxon>Gammaproteobacteria</taxon>
        <taxon>Vibrionales</taxon>
        <taxon>Vibrionaceae</taxon>
        <taxon>Vibrio</taxon>
        <taxon>Vibrio oreintalis group</taxon>
    </lineage>
</organism>
<dbReference type="Gene3D" id="3.40.50.1980">
    <property type="entry name" value="Nitrogenase molybdenum iron protein domain"/>
    <property type="match status" value="2"/>
</dbReference>
<dbReference type="STRING" id="675816.VIA_001475"/>
<dbReference type="EMBL" id="AFWH01000001">
    <property type="protein sequence ID" value="EGU54140.1"/>
    <property type="molecule type" value="Genomic_DNA"/>
</dbReference>
<dbReference type="CDD" id="cd01149">
    <property type="entry name" value="HutB"/>
    <property type="match status" value="1"/>
</dbReference>
<evidence type="ECO:0000313" key="6">
    <source>
        <dbReference type="Proteomes" id="UP000002817"/>
    </source>
</evidence>
<reference evidence="5 6" key="3">
    <citation type="journal article" date="2012" name="Int. J. Syst. Evol. Microbiol.">
        <title>Vibrio caribbeanicus sp. nov., isolated from the marine sponge Scleritoderma cyanea.</title>
        <authorList>
            <person name="Hoffmann M."/>
            <person name="Monday S.R."/>
            <person name="Allard M.W."/>
            <person name="Strain E.A."/>
            <person name="Whittaker P."/>
            <person name="Naum M."/>
            <person name="McCarthy P.J."/>
            <person name="Lopez J.V."/>
            <person name="Fischer M."/>
            <person name="Brown E.W."/>
        </authorList>
    </citation>
    <scope>NUCLEOTIDE SEQUENCE [LARGE SCALE GENOMIC DNA]</scope>
    <source>
        <strain evidence="5">CIP 102891</strain>
        <strain evidence="6">CIP 102891 / ATCC 33934</strain>
    </source>
</reference>
<feature type="chain" id="PRO_5003001418" evidence="2">
    <location>
        <begin position="25"/>
        <end position="281"/>
    </location>
</feature>
<dbReference type="Proteomes" id="UP000002817">
    <property type="component" value="Unassembled WGS sequence"/>
</dbReference>
<evidence type="ECO:0000256" key="1">
    <source>
        <dbReference type="SAM" id="Coils"/>
    </source>
</evidence>
<reference evidence="5" key="2">
    <citation type="submission" date="2011-08" db="EMBL/GenBank/DDBJ databases">
        <authorList>
            <person name="Hoffman M."/>
            <person name="Strain E.A."/>
            <person name="Brown E."/>
            <person name="Allard M.W."/>
        </authorList>
    </citation>
    <scope>NUCLEOTIDE SEQUENCE</scope>
    <source>
        <strain evidence="5">CIP 102891</strain>
    </source>
</reference>
<keyword evidence="1" id="KW-0175">Coiled coil</keyword>
<dbReference type="RefSeq" id="WP_004412192.1">
    <property type="nucleotide sequence ID" value="NZ_ACZV01000004.1"/>
</dbReference>
<comment type="caution">
    <text evidence="5">The sequence shown here is derived from an EMBL/GenBank/DDBJ whole genome shotgun (WGS) entry which is preliminary data.</text>
</comment>
<keyword evidence="2" id="KW-0732">Signal</keyword>
<dbReference type="InterPro" id="IPR002491">
    <property type="entry name" value="ABC_transptr_periplasmic_BD"/>
</dbReference>
<dbReference type="EMBL" id="ACZV01000004">
    <property type="protein sequence ID" value="EEX94317.1"/>
    <property type="molecule type" value="Genomic_DNA"/>
</dbReference>
<feature type="coiled-coil region" evidence="1">
    <location>
        <begin position="133"/>
        <end position="160"/>
    </location>
</feature>
<dbReference type="OrthoDB" id="9797736at2"/>
<evidence type="ECO:0000313" key="7">
    <source>
        <dbReference type="Proteomes" id="UP000003515"/>
    </source>
</evidence>
<evidence type="ECO:0000259" key="3">
    <source>
        <dbReference type="PROSITE" id="PS50983"/>
    </source>
</evidence>
<reference evidence="4 7" key="1">
    <citation type="submission" date="2009-10" db="EMBL/GenBank/DDBJ databases">
        <authorList>
            <consortium name="Los Alamos National Laboratory (LANL)"/>
            <consortium name="National Microbial Pathogen Data Resource (NMPDR)"/>
            <person name="Munk A.C."/>
            <person name="Chertkov O."/>
            <person name="Tapia R."/>
            <person name="Green L."/>
            <person name="Rogers Y."/>
            <person name="Detter J.C."/>
            <person name="Bruce D."/>
            <person name="Brettin T.S."/>
            <person name="Colwell R.R."/>
            <person name="Huq A."/>
            <person name="Grim C.J."/>
            <person name="Hasan N.A."/>
            <person name="Bartels D."/>
            <person name="Vonstein V."/>
        </authorList>
    </citation>
    <scope>NUCLEOTIDE SEQUENCE [LARGE SCALE GENOMIC DNA]</scope>
    <source>
        <strain evidence="4 7">CIP 102891</strain>
    </source>
</reference>
<dbReference type="SUPFAM" id="SSF53807">
    <property type="entry name" value="Helical backbone' metal receptor"/>
    <property type="match status" value="1"/>
</dbReference>